<evidence type="ECO:0000313" key="6">
    <source>
        <dbReference type="Ensembl" id="ENSHCOP00000018005.1"/>
    </source>
</evidence>
<evidence type="ECO:0000256" key="4">
    <source>
        <dbReference type="ARBA" id="ARBA00023125"/>
    </source>
</evidence>
<evidence type="ECO:0000256" key="5">
    <source>
        <dbReference type="ARBA" id="ARBA00023204"/>
    </source>
</evidence>
<dbReference type="Ensembl" id="ENSHCOT00000012337.1">
    <property type="protein sequence ID" value="ENSHCOP00000018005.1"/>
    <property type="gene ID" value="ENSHCOG00000002233.1"/>
</dbReference>
<protein>
    <recommendedName>
        <fullName evidence="2">Centromere protein S</fullName>
    </recommendedName>
</protein>
<dbReference type="GO" id="GO:0046982">
    <property type="term" value="F:protein heterodimerization activity"/>
    <property type="evidence" value="ECO:0007669"/>
    <property type="project" value="InterPro"/>
</dbReference>
<dbReference type="AlphaFoldDB" id="A0A3Q3DQK4"/>
<dbReference type="OMA" id="CDIFAND"/>
<dbReference type="GO" id="GO:0031297">
    <property type="term" value="P:replication fork processing"/>
    <property type="evidence" value="ECO:0007669"/>
    <property type="project" value="TreeGrafter"/>
</dbReference>
<keyword evidence="4" id="KW-0238">DNA-binding</keyword>
<evidence type="ECO:0000256" key="1">
    <source>
        <dbReference type="ARBA" id="ARBA00006612"/>
    </source>
</evidence>
<dbReference type="Proteomes" id="UP000264820">
    <property type="component" value="Unplaced"/>
</dbReference>
<dbReference type="InterPro" id="IPR029003">
    <property type="entry name" value="CENP-S/Mhf1"/>
</dbReference>
<name>A0A3Q3DQK4_HIPCM</name>
<dbReference type="InterPro" id="IPR009072">
    <property type="entry name" value="Histone-fold"/>
</dbReference>
<keyword evidence="3" id="KW-0227">DNA damage</keyword>
<dbReference type="Pfam" id="PF15630">
    <property type="entry name" value="CENP-S"/>
    <property type="match status" value="1"/>
</dbReference>
<dbReference type="GeneTree" id="ENSGT00940000177927"/>
<reference evidence="6" key="2">
    <citation type="submission" date="2025-09" db="UniProtKB">
        <authorList>
            <consortium name="Ensembl"/>
        </authorList>
    </citation>
    <scope>IDENTIFICATION</scope>
</reference>
<dbReference type="Gene3D" id="1.10.20.10">
    <property type="entry name" value="Histone, subunit A"/>
    <property type="match status" value="1"/>
</dbReference>
<keyword evidence="7" id="KW-1185">Reference proteome</keyword>
<evidence type="ECO:0000256" key="2">
    <source>
        <dbReference type="ARBA" id="ARBA00016400"/>
    </source>
</evidence>
<organism evidence="6 7">
    <name type="scientific">Hippocampus comes</name>
    <name type="common">Tiger tail seahorse</name>
    <dbReference type="NCBI Taxonomy" id="109280"/>
    <lineage>
        <taxon>Eukaryota</taxon>
        <taxon>Metazoa</taxon>
        <taxon>Chordata</taxon>
        <taxon>Craniata</taxon>
        <taxon>Vertebrata</taxon>
        <taxon>Euteleostomi</taxon>
        <taxon>Actinopterygii</taxon>
        <taxon>Neopterygii</taxon>
        <taxon>Teleostei</taxon>
        <taxon>Neoteleostei</taxon>
        <taxon>Acanthomorphata</taxon>
        <taxon>Syngnathiaria</taxon>
        <taxon>Syngnathiformes</taxon>
        <taxon>Syngnathoidei</taxon>
        <taxon>Syngnathidae</taxon>
        <taxon>Hippocampus</taxon>
    </lineage>
</organism>
<keyword evidence="5" id="KW-0234">DNA repair</keyword>
<evidence type="ECO:0000313" key="7">
    <source>
        <dbReference type="Proteomes" id="UP000264820"/>
    </source>
</evidence>
<dbReference type="GO" id="GO:0003682">
    <property type="term" value="F:chromatin binding"/>
    <property type="evidence" value="ECO:0007669"/>
    <property type="project" value="TreeGrafter"/>
</dbReference>
<dbReference type="CDD" id="cd22919">
    <property type="entry name" value="HFD_CENP-S"/>
    <property type="match status" value="1"/>
</dbReference>
<sequence length="64" mass="7302">FNTKMSESEDETRLAALHYTVGQMCHKVGEEHHRAFSRQVVAAITETAFRQCDIFAKDLEAFAK</sequence>
<dbReference type="GO" id="GO:0071821">
    <property type="term" value="C:FANCM-MHF complex"/>
    <property type="evidence" value="ECO:0007669"/>
    <property type="project" value="InterPro"/>
</dbReference>
<reference evidence="6" key="1">
    <citation type="submission" date="2025-08" db="UniProtKB">
        <authorList>
            <consortium name="Ensembl"/>
        </authorList>
    </citation>
    <scope>IDENTIFICATION</scope>
</reference>
<evidence type="ECO:0000256" key="3">
    <source>
        <dbReference type="ARBA" id="ARBA00022763"/>
    </source>
</evidence>
<proteinExistence type="inferred from homology"/>
<dbReference type="PANTHER" id="PTHR22980">
    <property type="entry name" value="CORTISTATIN"/>
    <property type="match status" value="1"/>
</dbReference>
<dbReference type="GO" id="GO:0000712">
    <property type="term" value="P:resolution of meiotic recombination intermediates"/>
    <property type="evidence" value="ECO:0007669"/>
    <property type="project" value="TreeGrafter"/>
</dbReference>
<dbReference type="GO" id="GO:0003677">
    <property type="term" value="F:DNA binding"/>
    <property type="evidence" value="ECO:0007669"/>
    <property type="project" value="UniProtKB-KW"/>
</dbReference>
<comment type="similarity">
    <text evidence="1">Belongs to the TAF9 family. CENP-S/MHF1 subfamily.</text>
</comment>
<accession>A0A3Q3DQK4</accession>
<dbReference type="GO" id="GO:0006281">
    <property type="term" value="P:DNA repair"/>
    <property type="evidence" value="ECO:0007669"/>
    <property type="project" value="UniProtKB-KW"/>
</dbReference>
<dbReference type="STRING" id="109280.ENSHCOP00000018005"/>
<dbReference type="PANTHER" id="PTHR22980:SF0">
    <property type="entry name" value="CENTROMERE PROTEIN S"/>
    <property type="match status" value="1"/>
</dbReference>